<feature type="coiled-coil region" evidence="1">
    <location>
        <begin position="16"/>
        <end position="43"/>
    </location>
</feature>
<dbReference type="OrthoDB" id="1442602at2"/>
<keyword evidence="1" id="KW-0175">Coiled coil</keyword>
<evidence type="ECO:0000313" key="4">
    <source>
        <dbReference type="Proteomes" id="UP000037716"/>
    </source>
</evidence>
<dbReference type="AlphaFoldDB" id="A0A0N0CER8"/>
<reference evidence="3 5" key="2">
    <citation type="submission" date="2016-10" db="EMBL/GenBank/DDBJ databases">
        <authorList>
            <person name="Varghese N."/>
            <person name="Submissions S."/>
        </authorList>
    </citation>
    <scope>NUCLEOTIDE SEQUENCE [LARGE SCALE GENOMIC DNA]</scope>
    <source>
        <strain evidence="3 5">DSW-5</strain>
    </source>
</reference>
<evidence type="ECO:0000313" key="5">
    <source>
        <dbReference type="Proteomes" id="UP000183071"/>
    </source>
</evidence>
<dbReference type="PATRIC" id="fig|1300348.6.peg.331"/>
<dbReference type="STRING" id="1300348.I602_330"/>
<evidence type="ECO:0000313" key="2">
    <source>
        <dbReference type="EMBL" id="KOY50770.1"/>
    </source>
</evidence>
<keyword evidence="5" id="KW-1185">Reference proteome</keyword>
<proteinExistence type="predicted"/>
<dbReference type="EMBL" id="LGBR01000001">
    <property type="protein sequence ID" value="KOY50770.1"/>
    <property type="molecule type" value="Genomic_DNA"/>
</dbReference>
<reference evidence="2 4" key="1">
    <citation type="submission" date="2015-07" db="EMBL/GenBank/DDBJ databases">
        <title>Genome of Polaribacter dokdonenesis DSW-5, isolated from seawater off Dokdo in Korea.</title>
        <authorList>
            <person name="Yoon K."/>
            <person name="Song J.Y."/>
            <person name="Kim J.F."/>
        </authorList>
    </citation>
    <scope>NUCLEOTIDE SEQUENCE [LARGE SCALE GENOMIC DNA]</scope>
    <source>
        <strain evidence="2 4">DSW-5</strain>
    </source>
</reference>
<protein>
    <submittedName>
        <fullName evidence="2">Ribonuclease Z</fullName>
    </submittedName>
</protein>
<accession>A0A0N0CER8</accession>
<evidence type="ECO:0000313" key="3">
    <source>
        <dbReference type="EMBL" id="SEE26474.1"/>
    </source>
</evidence>
<dbReference type="RefSeq" id="WP_053973037.1">
    <property type="nucleotide sequence ID" value="NZ_FNUE01000001.1"/>
</dbReference>
<name>A0A0N0CER8_9FLAO</name>
<dbReference type="Proteomes" id="UP000037716">
    <property type="component" value="Unassembled WGS sequence"/>
</dbReference>
<comment type="caution">
    <text evidence="2">The sequence shown here is derived from an EMBL/GenBank/DDBJ whole genome shotgun (WGS) entry which is preliminary data.</text>
</comment>
<dbReference type="EMBL" id="FNUE01000001">
    <property type="protein sequence ID" value="SEE26474.1"/>
    <property type="molecule type" value="Genomic_DNA"/>
</dbReference>
<organism evidence="2 4">
    <name type="scientific">Polaribacter dokdonensis DSW-5</name>
    <dbReference type="NCBI Taxonomy" id="1300348"/>
    <lineage>
        <taxon>Bacteria</taxon>
        <taxon>Pseudomonadati</taxon>
        <taxon>Bacteroidota</taxon>
        <taxon>Flavobacteriia</taxon>
        <taxon>Flavobacteriales</taxon>
        <taxon>Flavobacteriaceae</taxon>
    </lineage>
</organism>
<sequence length="110" mass="12933">MKIDQNSKYTLLYADEENIKVFLEKLNNELDNLEKENIIVTFSDNFKRKKEDFLLFLDIAAHKKELGTSFVLVYKDIDADDYPEDFNIVPTLTEAEDILDMEAMERELGF</sequence>
<dbReference type="Proteomes" id="UP000183071">
    <property type="component" value="Unassembled WGS sequence"/>
</dbReference>
<gene>
    <name evidence="2" type="ORF">I602_330</name>
    <name evidence="3" type="ORF">SAMN05444353_1454</name>
</gene>
<evidence type="ECO:0000256" key="1">
    <source>
        <dbReference type="SAM" id="Coils"/>
    </source>
</evidence>